<comment type="similarity">
    <text evidence="2">Belongs to the class-V pyridoxal-phosphate-dependent aminotransferase family. Csd subfamily.</text>
</comment>
<comment type="cofactor">
    <cofactor evidence="1 6">
        <name>pyridoxal 5'-phosphate</name>
        <dbReference type="ChEBI" id="CHEBI:597326"/>
    </cofactor>
</comment>
<protein>
    <recommendedName>
        <fullName evidence="3">cysteine desulfurase</fullName>
        <ecNumber evidence="3">2.8.1.7</ecNumber>
    </recommendedName>
</protein>
<name>A0A1M6MNZ0_9CLOT</name>
<dbReference type="EC" id="2.8.1.7" evidence="3"/>
<evidence type="ECO:0000256" key="6">
    <source>
        <dbReference type="RuleBase" id="RU004504"/>
    </source>
</evidence>
<dbReference type="InterPro" id="IPR020578">
    <property type="entry name" value="Aminotrans_V_PyrdxlP_BS"/>
</dbReference>
<dbReference type="PANTHER" id="PTHR43586">
    <property type="entry name" value="CYSTEINE DESULFURASE"/>
    <property type="match status" value="1"/>
</dbReference>
<evidence type="ECO:0000256" key="1">
    <source>
        <dbReference type="ARBA" id="ARBA00001933"/>
    </source>
</evidence>
<dbReference type="PIRSF" id="PIRSF005572">
    <property type="entry name" value="NifS"/>
    <property type="match status" value="1"/>
</dbReference>
<evidence type="ECO:0000256" key="2">
    <source>
        <dbReference type="ARBA" id="ARBA00010447"/>
    </source>
</evidence>
<dbReference type="InterPro" id="IPR015421">
    <property type="entry name" value="PyrdxlP-dep_Trfase_major"/>
</dbReference>
<dbReference type="RefSeq" id="WP_072903123.1">
    <property type="nucleotide sequence ID" value="NZ_FRAD01000008.1"/>
</dbReference>
<keyword evidence="4" id="KW-0663">Pyridoxal phosphate</keyword>
<dbReference type="InterPro" id="IPR015422">
    <property type="entry name" value="PyrdxlP-dep_Trfase_small"/>
</dbReference>
<evidence type="ECO:0000313" key="8">
    <source>
        <dbReference type="EMBL" id="SHJ85139.1"/>
    </source>
</evidence>
<proteinExistence type="inferred from homology"/>
<dbReference type="OrthoDB" id="9804366at2"/>
<organism evidence="8 9">
    <name type="scientific">Hathewaya proteolytica DSM 3090</name>
    <dbReference type="NCBI Taxonomy" id="1121331"/>
    <lineage>
        <taxon>Bacteria</taxon>
        <taxon>Bacillati</taxon>
        <taxon>Bacillota</taxon>
        <taxon>Clostridia</taxon>
        <taxon>Eubacteriales</taxon>
        <taxon>Clostridiaceae</taxon>
        <taxon>Hathewaya</taxon>
    </lineage>
</organism>
<keyword evidence="9" id="KW-1185">Reference proteome</keyword>
<dbReference type="Proteomes" id="UP000183952">
    <property type="component" value="Unassembled WGS sequence"/>
</dbReference>
<comment type="catalytic activity">
    <reaction evidence="5">
        <text>(sulfur carrier)-H + L-cysteine = (sulfur carrier)-SH + L-alanine</text>
        <dbReference type="Rhea" id="RHEA:43892"/>
        <dbReference type="Rhea" id="RHEA-COMP:14737"/>
        <dbReference type="Rhea" id="RHEA-COMP:14739"/>
        <dbReference type="ChEBI" id="CHEBI:29917"/>
        <dbReference type="ChEBI" id="CHEBI:35235"/>
        <dbReference type="ChEBI" id="CHEBI:57972"/>
        <dbReference type="ChEBI" id="CHEBI:64428"/>
        <dbReference type="EC" id="2.8.1.7"/>
    </reaction>
</comment>
<evidence type="ECO:0000256" key="3">
    <source>
        <dbReference type="ARBA" id="ARBA00012239"/>
    </source>
</evidence>
<feature type="domain" description="Aminotransferase class V" evidence="7">
    <location>
        <begin position="4"/>
        <end position="371"/>
    </location>
</feature>
<dbReference type="PANTHER" id="PTHR43586:SF4">
    <property type="entry name" value="ISOPENICILLIN N EPIMERASE"/>
    <property type="match status" value="1"/>
</dbReference>
<dbReference type="Gene3D" id="3.40.640.10">
    <property type="entry name" value="Type I PLP-dependent aspartate aminotransferase-like (Major domain)"/>
    <property type="match status" value="1"/>
</dbReference>
<dbReference type="InterPro" id="IPR015424">
    <property type="entry name" value="PyrdxlP-dep_Trfase"/>
</dbReference>
<evidence type="ECO:0000256" key="4">
    <source>
        <dbReference type="ARBA" id="ARBA00022898"/>
    </source>
</evidence>
<reference evidence="8 9" key="1">
    <citation type="submission" date="2016-11" db="EMBL/GenBank/DDBJ databases">
        <authorList>
            <person name="Jaros S."/>
            <person name="Januszkiewicz K."/>
            <person name="Wedrychowicz H."/>
        </authorList>
    </citation>
    <scope>NUCLEOTIDE SEQUENCE [LARGE SCALE GENOMIC DNA]</scope>
    <source>
        <strain evidence="8 9">DSM 3090</strain>
    </source>
</reference>
<dbReference type="AlphaFoldDB" id="A0A1M6MNZ0"/>
<dbReference type="InterPro" id="IPR016454">
    <property type="entry name" value="Cysteine_dSase"/>
</dbReference>
<sequence length="385" mass="41521">MKLYLDNAATTFPKPPSMVNAMSNYMCFLGSNPGRGSSSSSVKSGHIVFQCREALASFFKFPKCENIIFTNNITTSLNILIKGLLKKGDHAITSSMDHNATLRPLTQLKNDNIIDLTIVKCSEEGFISVEDFKNAIKSNTKLVVLSHASNIIGSIQPVSEIGAICKEKGIFFIIDSAQTAGVLDLNFQNLNCDALAFTGHKSLLGPQGIGGFLINDHLNNNVRTIIEGGTGSISSSVVQPDFLPDKFESGTLNTPGIAGLMAGIEYINSTGLETIKNEEQELTSKFINDVINIDSIKVYGSMDCSKRTSTVSLNSSLIDNSELGYILDSEYGIATRTGLHCAPLAHETIGSFPTGTIRFSFGVFNTVSDVKYAVDCINKIIKTCI</sequence>
<dbReference type="STRING" id="1121331.SAMN02745248_01089"/>
<evidence type="ECO:0000256" key="5">
    <source>
        <dbReference type="ARBA" id="ARBA00050776"/>
    </source>
</evidence>
<dbReference type="EMBL" id="FRAD01000008">
    <property type="protein sequence ID" value="SHJ85139.1"/>
    <property type="molecule type" value="Genomic_DNA"/>
</dbReference>
<accession>A0A1M6MNZ0</accession>
<dbReference type="PROSITE" id="PS00595">
    <property type="entry name" value="AA_TRANSFER_CLASS_5"/>
    <property type="match status" value="1"/>
</dbReference>
<gene>
    <name evidence="8" type="ORF">SAMN02745248_01089</name>
</gene>
<dbReference type="SUPFAM" id="SSF53383">
    <property type="entry name" value="PLP-dependent transferases"/>
    <property type="match status" value="1"/>
</dbReference>
<dbReference type="InterPro" id="IPR010969">
    <property type="entry name" value="Cys_dSase-rel_unknwn_funct"/>
</dbReference>
<evidence type="ECO:0000313" key="9">
    <source>
        <dbReference type="Proteomes" id="UP000183952"/>
    </source>
</evidence>
<dbReference type="InterPro" id="IPR000192">
    <property type="entry name" value="Aminotrans_V_dom"/>
</dbReference>
<dbReference type="Gene3D" id="3.90.1150.10">
    <property type="entry name" value="Aspartate Aminotransferase, domain 1"/>
    <property type="match status" value="1"/>
</dbReference>
<evidence type="ECO:0000259" key="7">
    <source>
        <dbReference type="Pfam" id="PF00266"/>
    </source>
</evidence>
<dbReference type="Pfam" id="PF00266">
    <property type="entry name" value="Aminotran_5"/>
    <property type="match status" value="1"/>
</dbReference>
<dbReference type="NCBIfam" id="TIGR01977">
    <property type="entry name" value="am_tr_V_EF2568"/>
    <property type="match status" value="1"/>
</dbReference>
<dbReference type="GO" id="GO:0031071">
    <property type="term" value="F:cysteine desulfurase activity"/>
    <property type="evidence" value="ECO:0007669"/>
    <property type="project" value="UniProtKB-EC"/>
</dbReference>